<dbReference type="EMBL" id="JASPKZ010000032">
    <property type="protein sequence ID" value="KAJ9601193.1"/>
    <property type="molecule type" value="Genomic_DNA"/>
</dbReference>
<organism evidence="1 2">
    <name type="scientific">Diploptera punctata</name>
    <name type="common">Pacific beetle cockroach</name>
    <dbReference type="NCBI Taxonomy" id="6984"/>
    <lineage>
        <taxon>Eukaryota</taxon>
        <taxon>Metazoa</taxon>
        <taxon>Ecdysozoa</taxon>
        <taxon>Arthropoda</taxon>
        <taxon>Hexapoda</taxon>
        <taxon>Insecta</taxon>
        <taxon>Pterygota</taxon>
        <taxon>Neoptera</taxon>
        <taxon>Polyneoptera</taxon>
        <taxon>Dictyoptera</taxon>
        <taxon>Blattodea</taxon>
        <taxon>Blaberoidea</taxon>
        <taxon>Blaberidae</taxon>
        <taxon>Diplopterinae</taxon>
        <taxon>Diploptera</taxon>
    </lineage>
</organism>
<name>A0AAD8AP21_DIPPU</name>
<sequence>EGRRDKFYSKYESRHFHTGHCRAHNNGYCRAHNNGRGGGARLASTLSHRIRGGLDGYNLQLCTCCV</sequence>
<reference evidence="1" key="2">
    <citation type="submission" date="2023-05" db="EMBL/GenBank/DDBJ databases">
        <authorList>
            <person name="Fouks B."/>
        </authorList>
    </citation>
    <scope>NUCLEOTIDE SEQUENCE</scope>
    <source>
        <strain evidence="1">Stay&amp;Tobe</strain>
        <tissue evidence="1">Testes</tissue>
    </source>
</reference>
<evidence type="ECO:0000313" key="1">
    <source>
        <dbReference type="EMBL" id="KAJ9601193.1"/>
    </source>
</evidence>
<dbReference type="AlphaFoldDB" id="A0AAD8AP21"/>
<dbReference type="Proteomes" id="UP001233999">
    <property type="component" value="Unassembled WGS sequence"/>
</dbReference>
<feature type="non-terminal residue" evidence="1">
    <location>
        <position position="66"/>
    </location>
</feature>
<keyword evidence="2" id="KW-1185">Reference proteome</keyword>
<reference evidence="1" key="1">
    <citation type="journal article" date="2023" name="IScience">
        <title>Live-bearing cockroach genome reveals convergent evolutionary mechanisms linked to viviparity in insects and beyond.</title>
        <authorList>
            <person name="Fouks B."/>
            <person name="Harrison M.C."/>
            <person name="Mikhailova A.A."/>
            <person name="Marchal E."/>
            <person name="English S."/>
            <person name="Carruthers M."/>
            <person name="Jennings E.C."/>
            <person name="Chiamaka E.L."/>
            <person name="Frigard R.A."/>
            <person name="Pippel M."/>
            <person name="Attardo G.M."/>
            <person name="Benoit J.B."/>
            <person name="Bornberg-Bauer E."/>
            <person name="Tobe S.S."/>
        </authorList>
    </citation>
    <scope>NUCLEOTIDE SEQUENCE</scope>
    <source>
        <strain evidence="1">Stay&amp;Tobe</strain>
    </source>
</reference>
<proteinExistence type="predicted"/>
<comment type="caution">
    <text evidence="1">The sequence shown here is derived from an EMBL/GenBank/DDBJ whole genome shotgun (WGS) entry which is preliminary data.</text>
</comment>
<feature type="non-terminal residue" evidence="1">
    <location>
        <position position="1"/>
    </location>
</feature>
<accession>A0AAD8AP21</accession>
<evidence type="ECO:0000313" key="2">
    <source>
        <dbReference type="Proteomes" id="UP001233999"/>
    </source>
</evidence>
<gene>
    <name evidence="1" type="ORF">L9F63_000661</name>
</gene>
<protein>
    <submittedName>
        <fullName evidence="1">Uncharacterized protein</fullName>
    </submittedName>
</protein>